<accession>A0A2P5BGL4</accession>
<name>A0A2P5BGL4_TREOI</name>
<reference evidence="3" key="1">
    <citation type="submission" date="2016-06" db="EMBL/GenBank/DDBJ databases">
        <title>Parallel loss of symbiosis genes in relatives of nitrogen-fixing non-legume Parasponia.</title>
        <authorList>
            <person name="Van Velzen R."/>
            <person name="Holmer R."/>
            <person name="Bu F."/>
            <person name="Rutten L."/>
            <person name="Van Zeijl A."/>
            <person name="Liu W."/>
            <person name="Santuari L."/>
            <person name="Cao Q."/>
            <person name="Sharma T."/>
            <person name="Shen D."/>
            <person name="Roswanjaya Y."/>
            <person name="Wardhani T."/>
            <person name="Kalhor M.S."/>
            <person name="Jansen J."/>
            <person name="Van den Hoogen J."/>
            <person name="Gungor B."/>
            <person name="Hartog M."/>
            <person name="Hontelez J."/>
            <person name="Verver J."/>
            <person name="Yang W.-C."/>
            <person name="Schijlen E."/>
            <person name="Repin R."/>
            <person name="Schilthuizen M."/>
            <person name="Schranz E."/>
            <person name="Heidstra R."/>
            <person name="Miyata K."/>
            <person name="Fedorova E."/>
            <person name="Kohlen W."/>
            <person name="Bisseling T."/>
            <person name="Smit S."/>
            <person name="Geurts R."/>
        </authorList>
    </citation>
    <scope>NUCLEOTIDE SEQUENCE [LARGE SCALE GENOMIC DNA]</scope>
    <source>
        <strain evidence="3">cv. RG33-2</strain>
    </source>
</reference>
<organism evidence="2 3">
    <name type="scientific">Trema orientale</name>
    <name type="common">Charcoal tree</name>
    <name type="synonym">Celtis orientalis</name>
    <dbReference type="NCBI Taxonomy" id="63057"/>
    <lineage>
        <taxon>Eukaryota</taxon>
        <taxon>Viridiplantae</taxon>
        <taxon>Streptophyta</taxon>
        <taxon>Embryophyta</taxon>
        <taxon>Tracheophyta</taxon>
        <taxon>Spermatophyta</taxon>
        <taxon>Magnoliopsida</taxon>
        <taxon>eudicotyledons</taxon>
        <taxon>Gunneridae</taxon>
        <taxon>Pentapetalae</taxon>
        <taxon>rosids</taxon>
        <taxon>fabids</taxon>
        <taxon>Rosales</taxon>
        <taxon>Cannabaceae</taxon>
        <taxon>Trema</taxon>
    </lineage>
</organism>
<keyword evidence="3" id="KW-1185">Reference proteome</keyword>
<sequence>MIYGELGKEESALILVFGTRALWRFKRSEILKREKTFQRKWHLDTIYWHSGASSGSKQKVDSKSDAPTPRYGNSVHDFTLMTFDLVFVVATS</sequence>
<dbReference type="InParanoid" id="A0A2P5BGL4"/>
<evidence type="ECO:0000256" key="1">
    <source>
        <dbReference type="SAM" id="MobiDB-lite"/>
    </source>
</evidence>
<comment type="caution">
    <text evidence="2">The sequence shown here is derived from an EMBL/GenBank/DDBJ whole genome shotgun (WGS) entry which is preliminary data.</text>
</comment>
<dbReference type="Proteomes" id="UP000237000">
    <property type="component" value="Unassembled WGS sequence"/>
</dbReference>
<feature type="region of interest" description="Disordered" evidence="1">
    <location>
        <begin position="51"/>
        <end position="71"/>
    </location>
</feature>
<dbReference type="AlphaFoldDB" id="A0A2P5BGL4"/>
<gene>
    <name evidence="2" type="ORF">TorRG33x02_321730</name>
</gene>
<evidence type="ECO:0000313" key="2">
    <source>
        <dbReference type="EMBL" id="PON47938.1"/>
    </source>
</evidence>
<evidence type="ECO:0000313" key="3">
    <source>
        <dbReference type="Proteomes" id="UP000237000"/>
    </source>
</evidence>
<proteinExistence type="predicted"/>
<dbReference type="EMBL" id="JXTC01000525">
    <property type="protein sequence ID" value="PON47938.1"/>
    <property type="molecule type" value="Genomic_DNA"/>
</dbReference>
<protein>
    <submittedName>
        <fullName evidence="2">Uncharacterized protein</fullName>
    </submittedName>
</protein>